<dbReference type="AlphaFoldDB" id="A0A2N1PHG6"/>
<dbReference type="GO" id="GO:0008270">
    <property type="term" value="F:zinc ion binding"/>
    <property type="evidence" value="ECO:0007669"/>
    <property type="project" value="InterPro"/>
</dbReference>
<evidence type="ECO:0000256" key="5">
    <source>
        <dbReference type="ARBA" id="ARBA00048348"/>
    </source>
</evidence>
<comment type="similarity">
    <text evidence="1">Belongs to the beta-class carbonic anhydrase family.</text>
</comment>
<dbReference type="SUPFAM" id="SSF53056">
    <property type="entry name" value="beta-carbonic anhydrase, cab"/>
    <property type="match status" value="1"/>
</dbReference>
<dbReference type="InterPro" id="IPR015892">
    <property type="entry name" value="Carbonic_anhydrase_CS"/>
</dbReference>
<dbReference type="Proteomes" id="UP000233256">
    <property type="component" value="Unassembled WGS sequence"/>
</dbReference>
<gene>
    <name evidence="7" type="ORF">CVV64_21605</name>
</gene>
<feature type="binding site" evidence="6">
    <location>
        <position position="64"/>
    </location>
    <ligand>
        <name>Zn(2+)</name>
        <dbReference type="ChEBI" id="CHEBI:29105"/>
    </ligand>
</feature>
<dbReference type="Pfam" id="PF00484">
    <property type="entry name" value="Pro_CA"/>
    <property type="match status" value="1"/>
</dbReference>
<evidence type="ECO:0000256" key="6">
    <source>
        <dbReference type="PIRSR" id="PIRSR601765-1"/>
    </source>
</evidence>
<feature type="binding site" evidence="6">
    <location>
        <position position="118"/>
    </location>
    <ligand>
        <name>Zn(2+)</name>
        <dbReference type="ChEBI" id="CHEBI:29105"/>
    </ligand>
</feature>
<dbReference type="SMART" id="SM00947">
    <property type="entry name" value="Pro_CA"/>
    <property type="match status" value="1"/>
</dbReference>
<proteinExistence type="inferred from homology"/>
<dbReference type="GO" id="GO:0004089">
    <property type="term" value="F:carbonate dehydratase activity"/>
    <property type="evidence" value="ECO:0007669"/>
    <property type="project" value="UniProtKB-EC"/>
</dbReference>
<dbReference type="PANTHER" id="PTHR11002">
    <property type="entry name" value="CARBONIC ANHYDRASE"/>
    <property type="match status" value="1"/>
</dbReference>
<dbReference type="InterPro" id="IPR036874">
    <property type="entry name" value="Carbonic_anhydrase_sf"/>
</dbReference>
<evidence type="ECO:0000313" key="7">
    <source>
        <dbReference type="EMBL" id="PKK87769.1"/>
    </source>
</evidence>
<feature type="binding site" evidence="6">
    <location>
        <position position="62"/>
    </location>
    <ligand>
        <name>Zn(2+)</name>
        <dbReference type="ChEBI" id="CHEBI:29105"/>
    </ligand>
</feature>
<dbReference type="PANTHER" id="PTHR11002:SF79">
    <property type="entry name" value="CARBONIC ANHYDRASE 2"/>
    <property type="match status" value="1"/>
</dbReference>
<sequence length="197" mass="21310">MRKIAINTIEKIAINTIEEALQALIQGNKKFVAAQKNGSVLKEINPISAADGQQPYAVIVTCSDSRVPAEYVFSAGIGDLFVIRTAGHVIGEFELGSIEYGVKYLGAKVVLVLGHNHCGAVQAAMGSHGDGYVKRILDEIIPVITGENDVEICERLNIDNSIRRIMASELIKNEVAAGHLRVASAKYDIESGRVEFF</sequence>
<protein>
    <recommendedName>
        <fullName evidence="2">carbonic anhydrase</fullName>
        <ecNumber evidence="2">4.2.1.1</ecNumber>
    </recommendedName>
</protein>
<dbReference type="GO" id="GO:0015976">
    <property type="term" value="P:carbon utilization"/>
    <property type="evidence" value="ECO:0007669"/>
    <property type="project" value="InterPro"/>
</dbReference>
<dbReference type="PROSITE" id="PS00704">
    <property type="entry name" value="PROK_CO2_ANHYDRASE_1"/>
    <property type="match status" value="1"/>
</dbReference>
<evidence type="ECO:0000256" key="4">
    <source>
        <dbReference type="ARBA" id="ARBA00023239"/>
    </source>
</evidence>
<comment type="cofactor">
    <cofactor evidence="6">
        <name>Zn(2+)</name>
        <dbReference type="ChEBI" id="CHEBI:29105"/>
    </cofactor>
    <text evidence="6">Binds 1 zinc ion per subunit.</text>
</comment>
<comment type="catalytic activity">
    <reaction evidence="5">
        <text>hydrogencarbonate + H(+) = CO2 + H2O</text>
        <dbReference type="Rhea" id="RHEA:10748"/>
        <dbReference type="ChEBI" id="CHEBI:15377"/>
        <dbReference type="ChEBI" id="CHEBI:15378"/>
        <dbReference type="ChEBI" id="CHEBI:16526"/>
        <dbReference type="ChEBI" id="CHEBI:17544"/>
        <dbReference type="EC" id="4.2.1.1"/>
    </reaction>
</comment>
<reference evidence="7 8" key="1">
    <citation type="journal article" date="2017" name="ISME J.">
        <title>Potential for microbial H2 and metal transformations associated with novel bacteria and archaea in deep terrestrial subsurface sediments.</title>
        <authorList>
            <person name="Hernsdorf A.W."/>
            <person name="Amano Y."/>
            <person name="Miyakawa K."/>
            <person name="Ise K."/>
            <person name="Suzuki Y."/>
            <person name="Anantharaman K."/>
            <person name="Probst A."/>
            <person name="Burstein D."/>
            <person name="Thomas B.C."/>
            <person name="Banfield J.F."/>
        </authorList>
    </citation>
    <scope>NUCLEOTIDE SEQUENCE [LARGE SCALE GENOMIC DNA]</scope>
    <source>
        <strain evidence="7">HGW-Wallbacteria-1</strain>
    </source>
</reference>
<dbReference type="Gene3D" id="3.40.1050.10">
    <property type="entry name" value="Carbonic anhydrase"/>
    <property type="match status" value="1"/>
</dbReference>
<keyword evidence="3 6" id="KW-0862">Zinc</keyword>
<evidence type="ECO:0000313" key="8">
    <source>
        <dbReference type="Proteomes" id="UP000233256"/>
    </source>
</evidence>
<accession>A0A2N1PHG6</accession>
<dbReference type="EMBL" id="PGXC01000112">
    <property type="protein sequence ID" value="PKK87769.1"/>
    <property type="molecule type" value="Genomic_DNA"/>
</dbReference>
<comment type="caution">
    <text evidence="7">The sequence shown here is derived from an EMBL/GenBank/DDBJ whole genome shotgun (WGS) entry which is preliminary data.</text>
</comment>
<dbReference type="InterPro" id="IPR001765">
    <property type="entry name" value="Carbonic_anhydrase"/>
</dbReference>
<keyword evidence="6" id="KW-0479">Metal-binding</keyword>
<evidence type="ECO:0000256" key="3">
    <source>
        <dbReference type="ARBA" id="ARBA00022833"/>
    </source>
</evidence>
<feature type="binding site" evidence="6">
    <location>
        <position position="115"/>
    </location>
    <ligand>
        <name>Zn(2+)</name>
        <dbReference type="ChEBI" id="CHEBI:29105"/>
    </ligand>
</feature>
<name>A0A2N1PHG6_9BACT</name>
<evidence type="ECO:0000256" key="1">
    <source>
        <dbReference type="ARBA" id="ARBA00006217"/>
    </source>
</evidence>
<dbReference type="EC" id="4.2.1.1" evidence="2"/>
<organism evidence="7 8">
    <name type="scientific">Candidatus Wallbacteria bacterium HGW-Wallbacteria-1</name>
    <dbReference type="NCBI Taxonomy" id="2013854"/>
    <lineage>
        <taxon>Bacteria</taxon>
        <taxon>Candidatus Walliibacteriota</taxon>
    </lineage>
</organism>
<evidence type="ECO:0000256" key="2">
    <source>
        <dbReference type="ARBA" id="ARBA00012925"/>
    </source>
</evidence>
<keyword evidence="4" id="KW-0456">Lyase</keyword>